<feature type="domain" description="Outer membrane protein assembly factor BamE" evidence="4">
    <location>
        <begin position="32"/>
        <end position="107"/>
    </location>
</feature>
<evidence type="ECO:0000313" key="6">
    <source>
        <dbReference type="Proteomes" id="UP001301140"/>
    </source>
</evidence>
<evidence type="ECO:0000313" key="5">
    <source>
        <dbReference type="EMBL" id="MDF1585391.1"/>
    </source>
</evidence>
<dbReference type="InterPro" id="IPR007450">
    <property type="entry name" value="BamE_dom"/>
</dbReference>
<comment type="caution">
    <text evidence="5">The sequence shown here is derived from an EMBL/GenBank/DDBJ whole genome shotgun (WGS) entry which is preliminary data.</text>
</comment>
<dbReference type="GO" id="GO:0043165">
    <property type="term" value="P:Gram-negative-bacterium-type cell outer membrane assembly"/>
    <property type="evidence" value="ECO:0007669"/>
    <property type="project" value="TreeGrafter"/>
</dbReference>
<sequence>MTAKDRRYRGLYAAVALCVTVGACSPTVKNHGYRIDETRLAQITPGVTSREEVRRLLGSPSAAGTFEDDRWYYISQKTERMSFYQAELVAQDVVGITFDERGIVAGIEQRGLEDAQAVKPSDDTTRTLGNDLTVLQQLLGNVGRFNTSPSTPTAPR</sequence>
<dbReference type="GO" id="GO:0051205">
    <property type="term" value="P:protein insertion into membrane"/>
    <property type="evidence" value="ECO:0007669"/>
    <property type="project" value="TreeGrafter"/>
</dbReference>
<evidence type="ECO:0000259" key="4">
    <source>
        <dbReference type="Pfam" id="PF04355"/>
    </source>
</evidence>
<keyword evidence="2" id="KW-0472">Membrane</keyword>
<dbReference type="GO" id="GO:1990063">
    <property type="term" value="C:Bam protein complex"/>
    <property type="evidence" value="ECO:0007669"/>
    <property type="project" value="TreeGrafter"/>
</dbReference>
<dbReference type="AlphaFoldDB" id="A0AAP3XQ91"/>
<keyword evidence="1" id="KW-0732">Signal</keyword>
<keyword evidence="6" id="KW-1185">Reference proteome</keyword>
<dbReference type="PROSITE" id="PS51257">
    <property type="entry name" value="PROKAR_LIPOPROTEIN"/>
    <property type="match status" value="1"/>
</dbReference>
<dbReference type="GO" id="GO:0030674">
    <property type="term" value="F:protein-macromolecule adaptor activity"/>
    <property type="evidence" value="ECO:0007669"/>
    <property type="project" value="TreeGrafter"/>
</dbReference>
<dbReference type="PANTHER" id="PTHR37482">
    <property type="entry name" value="OUTER MEMBRANE PROTEIN ASSEMBLY FACTOR BAME"/>
    <property type="match status" value="1"/>
</dbReference>
<evidence type="ECO:0000256" key="2">
    <source>
        <dbReference type="ARBA" id="ARBA00023136"/>
    </source>
</evidence>
<evidence type="ECO:0000256" key="3">
    <source>
        <dbReference type="ARBA" id="ARBA00023237"/>
    </source>
</evidence>
<reference evidence="5 6" key="1">
    <citation type="submission" date="2023-03" db="EMBL/GenBank/DDBJ databases">
        <title>YIM 152171 draft genome.</title>
        <authorList>
            <person name="Yang Z."/>
        </authorList>
    </citation>
    <scope>NUCLEOTIDE SEQUENCE [LARGE SCALE GENOMIC DNA]</scope>
    <source>
        <strain evidence="5 6">YIM 152171</strain>
    </source>
</reference>
<accession>A0AAP3XQ91</accession>
<keyword evidence="3" id="KW-0998">Cell outer membrane</keyword>
<dbReference type="Gene3D" id="3.30.1450.10">
    <property type="match status" value="1"/>
</dbReference>
<protein>
    <submittedName>
        <fullName evidence="5">Outer membrane protein assembly factor BamE</fullName>
    </submittedName>
</protein>
<name>A0AAP3XQ91_9PROT</name>
<evidence type="ECO:0000256" key="1">
    <source>
        <dbReference type="ARBA" id="ARBA00022729"/>
    </source>
</evidence>
<gene>
    <name evidence="5" type="primary">bamE</name>
    <name evidence="5" type="ORF">PZ740_03210</name>
</gene>
<dbReference type="InterPro" id="IPR026592">
    <property type="entry name" value="BamE"/>
</dbReference>
<organism evidence="5 6">
    <name type="scientific">Marinimicrococcus flavescens</name>
    <dbReference type="NCBI Taxonomy" id="3031815"/>
    <lineage>
        <taxon>Bacteria</taxon>
        <taxon>Pseudomonadati</taxon>
        <taxon>Pseudomonadota</taxon>
        <taxon>Alphaproteobacteria</taxon>
        <taxon>Geminicoccales</taxon>
        <taxon>Geminicoccaceae</taxon>
        <taxon>Marinimicrococcus</taxon>
    </lineage>
</organism>
<dbReference type="Pfam" id="PF04355">
    <property type="entry name" value="BamE"/>
    <property type="match status" value="1"/>
</dbReference>
<proteinExistence type="predicted"/>
<dbReference type="PANTHER" id="PTHR37482:SF1">
    <property type="entry name" value="OUTER MEMBRANE PROTEIN ASSEMBLY FACTOR BAME"/>
    <property type="match status" value="1"/>
</dbReference>
<dbReference type="RefSeq" id="WP_327787807.1">
    <property type="nucleotide sequence ID" value="NZ_JARGEQ010000016.1"/>
</dbReference>
<dbReference type="Proteomes" id="UP001301140">
    <property type="component" value="Unassembled WGS sequence"/>
</dbReference>
<dbReference type="EMBL" id="JARGEQ010000016">
    <property type="protein sequence ID" value="MDF1585391.1"/>
    <property type="molecule type" value="Genomic_DNA"/>
</dbReference>
<dbReference type="InterPro" id="IPR037873">
    <property type="entry name" value="BamE-like"/>
</dbReference>